<protein>
    <recommendedName>
        <fullName evidence="1">Peptidase S8/S53 domain-containing protein</fullName>
    </recommendedName>
</protein>
<gene>
    <name evidence="2" type="ORF">ABIF29_000098</name>
</gene>
<sequence>MFEVTGSIQNFLNAVSRIAGLEFAGEEELAADEFDDNPEFYLLVPQLDALREIVSLWQGWQRTGSVPRNYGPWRHLFAQLRSVRPWGPADRVSPQNREYFRHSIDGAPDNELVRIEIELVFRAGGDVAQVAEATVAERIRQGGGAVIDRSRRPEFAYHAVLADVPAGEIRRIADLDPASLAGADPVASIVPQSLGTPIEAADRTPVDQARPAARLDDPIAAIFDAVPVQAHPLLAGRLAIDDPANLEARAVGPRVHGTAMASIVLHGDLNDPPSPISRRVYFRPVMYAPTLGDEIFDNDRLVVDVIVDAIMRMRANGGANVIVVNLSLGDQTKPFAGKISTWGRALDHLAFTYGILFLVSAGNVNDGIPLAEFANGAAFEAATTAARAEGTLRGIDAMKADRRLLAPADSLNALTIGAWHRDASTEVFRGASPFVPYDGEEMPNLSSRLGPGLRRSTKPDALFAGGRQRGRLDPVAAPPILLSHPLPSRFWGLKVAAPPENGTMGLHFTMGTSAATALATHSAHRIFDALEEAYPDVLAGMSLPQRACLLKTLLVHTASWRGSEAFIRSVIDSDEAMHHEHWRREVCRHLGYGFVDPDDAIACAGDRATMWATGTIEPEGSMTFDVPLPAIFGSNANPREVRATLAWLAPTRPGYLAYRAVKLRIPSFQADALEMAGIDTVTGQPTNSQSESGTIVHRRWRDERIGTGAATIPVHVQRERDQGVPIDEPIPFGLTVTVEMPGAVGVYDQILPSIQVQPRTRVRA</sequence>
<dbReference type="Proteomes" id="UP001565471">
    <property type="component" value="Unassembled WGS sequence"/>
</dbReference>
<dbReference type="InterPro" id="IPR036852">
    <property type="entry name" value="Peptidase_S8/S53_dom_sf"/>
</dbReference>
<dbReference type="RefSeq" id="WP_157788209.1">
    <property type="nucleotide sequence ID" value="NZ_CP126027.1"/>
</dbReference>
<dbReference type="InterPro" id="IPR034074">
    <property type="entry name" value="Y4bN_pept_dom"/>
</dbReference>
<evidence type="ECO:0000313" key="2">
    <source>
        <dbReference type="EMBL" id="MEY9313299.1"/>
    </source>
</evidence>
<dbReference type="Pfam" id="PF00082">
    <property type="entry name" value="Peptidase_S8"/>
    <property type="match status" value="1"/>
</dbReference>
<comment type="caution">
    <text evidence="2">The sequence shown here is derived from an EMBL/GenBank/DDBJ whole genome shotgun (WGS) entry which is preliminary data.</text>
</comment>
<reference evidence="2 3" key="1">
    <citation type="submission" date="2024-07" db="EMBL/GenBank/DDBJ databases">
        <title>Genomic Encyclopedia of Type Strains, Phase V (KMG-V): Genome sequencing to study the core and pangenomes of soil and plant-associated prokaryotes.</title>
        <authorList>
            <person name="Whitman W."/>
        </authorList>
    </citation>
    <scope>NUCLEOTIDE SEQUENCE [LARGE SCALE GENOMIC DNA]</scope>
    <source>
        <strain evidence="2 3">USDA 415</strain>
    </source>
</reference>
<dbReference type="InterPro" id="IPR000209">
    <property type="entry name" value="Peptidase_S8/S53_dom"/>
</dbReference>
<evidence type="ECO:0000259" key="1">
    <source>
        <dbReference type="Pfam" id="PF00082"/>
    </source>
</evidence>
<keyword evidence="3" id="KW-1185">Reference proteome</keyword>
<feature type="domain" description="Peptidase S8/S53" evidence="1">
    <location>
        <begin position="245"/>
        <end position="559"/>
    </location>
</feature>
<dbReference type="SUPFAM" id="SSF52743">
    <property type="entry name" value="Subtilisin-like"/>
    <property type="match status" value="1"/>
</dbReference>
<name>A0ABV4EQ90_BRAEL</name>
<accession>A0ABV4EQ90</accession>
<proteinExistence type="predicted"/>
<dbReference type="Gene3D" id="3.40.50.200">
    <property type="entry name" value="Peptidase S8/S53 domain"/>
    <property type="match status" value="1"/>
</dbReference>
<evidence type="ECO:0000313" key="3">
    <source>
        <dbReference type="Proteomes" id="UP001565471"/>
    </source>
</evidence>
<dbReference type="CDD" id="cd04847">
    <property type="entry name" value="Peptidases_S8_Subtilisin_like_2"/>
    <property type="match status" value="1"/>
</dbReference>
<dbReference type="EMBL" id="JBGBZA010000001">
    <property type="protein sequence ID" value="MEY9313299.1"/>
    <property type="molecule type" value="Genomic_DNA"/>
</dbReference>
<organism evidence="2 3">
    <name type="scientific">Bradyrhizobium elkanii</name>
    <dbReference type="NCBI Taxonomy" id="29448"/>
    <lineage>
        <taxon>Bacteria</taxon>
        <taxon>Pseudomonadati</taxon>
        <taxon>Pseudomonadota</taxon>
        <taxon>Alphaproteobacteria</taxon>
        <taxon>Hyphomicrobiales</taxon>
        <taxon>Nitrobacteraceae</taxon>
        <taxon>Bradyrhizobium</taxon>
    </lineage>
</organism>